<dbReference type="GO" id="GO:0005524">
    <property type="term" value="F:ATP binding"/>
    <property type="evidence" value="ECO:0007669"/>
    <property type="project" value="UniProtKB-KW"/>
</dbReference>
<comment type="caution">
    <text evidence="9">The sequence shown here is derived from an EMBL/GenBank/DDBJ whole genome shotgun (WGS) entry which is preliminary data.</text>
</comment>
<dbReference type="PATRIC" id="fig|1302649.3.peg.2584"/>
<keyword evidence="5" id="KW-0067">ATP-binding</keyword>
<dbReference type="GO" id="GO:0043190">
    <property type="term" value="C:ATP-binding cassette (ABC) transporter complex"/>
    <property type="evidence" value="ECO:0007669"/>
    <property type="project" value="TreeGrafter"/>
</dbReference>
<keyword evidence="4" id="KW-0547">Nucleotide-binding</keyword>
<proteinExistence type="inferred from homology"/>
<evidence type="ECO:0000313" key="9">
    <source>
        <dbReference type="EMBL" id="KFN89030.1"/>
    </source>
</evidence>
<organism evidence="9 10">
    <name type="scientific">Tetragenococcus muriaticus PMC-11-5</name>
    <dbReference type="NCBI Taxonomy" id="1302649"/>
    <lineage>
        <taxon>Bacteria</taxon>
        <taxon>Bacillati</taxon>
        <taxon>Bacillota</taxon>
        <taxon>Bacilli</taxon>
        <taxon>Lactobacillales</taxon>
        <taxon>Enterococcaceae</taxon>
        <taxon>Tetragenococcus</taxon>
    </lineage>
</organism>
<dbReference type="EC" id="3.6.1.3" evidence="9"/>
<dbReference type="Proteomes" id="UP000029380">
    <property type="component" value="Unassembled WGS sequence"/>
</dbReference>
<protein>
    <submittedName>
        <fullName evidence="9">Duplicated ATPase component MtsB of energizing module of methionine-regulated ECF transporter</fullName>
        <ecNumber evidence="9">3.6.1.3</ecNumber>
    </submittedName>
</protein>
<dbReference type="InterPro" id="IPR050095">
    <property type="entry name" value="ECF_ABC_transporter_ATP-bd"/>
</dbReference>
<gene>
    <name evidence="9" type="ORF">TMUPMC115_2604</name>
</gene>
<keyword evidence="7" id="KW-0472">Membrane</keyword>
<dbReference type="GO" id="GO:0016887">
    <property type="term" value="F:ATP hydrolysis activity"/>
    <property type="evidence" value="ECO:0007669"/>
    <property type="project" value="InterPro"/>
</dbReference>
<dbReference type="PANTHER" id="PTHR43553:SF24">
    <property type="entry name" value="ENERGY-COUPLING FACTOR TRANSPORTER ATP-BINDING PROTEIN ECFA1"/>
    <property type="match status" value="1"/>
</dbReference>
<feature type="domain" description="ABC transporter" evidence="8">
    <location>
        <begin position="23"/>
        <end position="151"/>
    </location>
</feature>
<evidence type="ECO:0000256" key="3">
    <source>
        <dbReference type="ARBA" id="ARBA00022475"/>
    </source>
</evidence>
<evidence type="ECO:0000313" key="10">
    <source>
        <dbReference type="Proteomes" id="UP000029380"/>
    </source>
</evidence>
<evidence type="ECO:0000256" key="2">
    <source>
        <dbReference type="ARBA" id="ARBA00022448"/>
    </source>
</evidence>
<keyword evidence="3" id="KW-1003">Cell membrane</keyword>
<evidence type="ECO:0000256" key="5">
    <source>
        <dbReference type="ARBA" id="ARBA00022840"/>
    </source>
</evidence>
<evidence type="ECO:0000256" key="6">
    <source>
        <dbReference type="ARBA" id="ARBA00022967"/>
    </source>
</evidence>
<dbReference type="InterPro" id="IPR027417">
    <property type="entry name" value="P-loop_NTPase"/>
</dbReference>
<evidence type="ECO:0000256" key="1">
    <source>
        <dbReference type="ARBA" id="ARBA00005417"/>
    </source>
</evidence>
<dbReference type="GO" id="GO:0042626">
    <property type="term" value="F:ATPase-coupled transmembrane transporter activity"/>
    <property type="evidence" value="ECO:0007669"/>
    <property type="project" value="TreeGrafter"/>
</dbReference>
<dbReference type="Gene3D" id="3.40.50.300">
    <property type="entry name" value="P-loop containing nucleotide triphosphate hydrolases"/>
    <property type="match status" value="1"/>
</dbReference>
<evidence type="ECO:0000256" key="4">
    <source>
        <dbReference type="ARBA" id="ARBA00022741"/>
    </source>
</evidence>
<dbReference type="Pfam" id="PF00005">
    <property type="entry name" value="ABC_tran"/>
    <property type="match status" value="1"/>
</dbReference>
<comment type="similarity">
    <text evidence="1">Belongs to the ABC transporter superfamily.</text>
</comment>
<reference evidence="9 10" key="1">
    <citation type="submission" date="2014-08" db="EMBL/GenBank/DDBJ databases">
        <title>Genome sequence of Tetragenococcus muriaticus.</title>
        <authorList>
            <person name="Chuea-nongthon C."/>
            <person name="Rodtong S."/>
            <person name="Yongsawatdigul J."/>
            <person name="Steele J.L."/>
            <person name="Liu X.-y."/>
            <person name="Speers J."/>
            <person name="Glasner J.D."/>
            <person name="Neeno-Eckwall E.C."/>
        </authorList>
    </citation>
    <scope>NUCLEOTIDE SEQUENCE [LARGE SCALE GENOMIC DNA]</scope>
    <source>
        <strain evidence="9 10">PMC-11-5</strain>
    </source>
</reference>
<accession>A0A091BX40</accession>
<dbReference type="SUPFAM" id="SSF52540">
    <property type="entry name" value="P-loop containing nucleoside triphosphate hydrolases"/>
    <property type="match status" value="1"/>
</dbReference>
<evidence type="ECO:0000259" key="8">
    <source>
        <dbReference type="Pfam" id="PF00005"/>
    </source>
</evidence>
<name>A0A091BX40_9ENTE</name>
<keyword evidence="9" id="KW-0378">Hydrolase</keyword>
<keyword evidence="6" id="KW-1278">Translocase</keyword>
<dbReference type="EMBL" id="JPVU01000317">
    <property type="protein sequence ID" value="KFN89030.1"/>
    <property type="molecule type" value="Genomic_DNA"/>
</dbReference>
<dbReference type="InterPro" id="IPR015856">
    <property type="entry name" value="ABC_transpr_CbiO/EcfA_su"/>
</dbReference>
<dbReference type="CDD" id="cd03225">
    <property type="entry name" value="ABC_cobalt_CbiO_domain1"/>
    <property type="match status" value="1"/>
</dbReference>
<dbReference type="InterPro" id="IPR003439">
    <property type="entry name" value="ABC_transporter-like_ATP-bd"/>
</dbReference>
<dbReference type="PANTHER" id="PTHR43553">
    <property type="entry name" value="HEAVY METAL TRANSPORTER"/>
    <property type="match status" value="1"/>
</dbReference>
<sequence>MNKPVIEFQNFSFQYNSQSEPTLKNLNLKINEGEKVLVVGPSGSGKSTFAHCINGLIPYKYEGEITGSAKIKGKDLQETSIFDLSFETGTVLQDTDGQFIGLTVAEDIAFALENDAVEQQKMQEKVAQWAQTVGIDQHLTKRPQDLSGGQK</sequence>
<evidence type="ECO:0000256" key="7">
    <source>
        <dbReference type="ARBA" id="ARBA00023136"/>
    </source>
</evidence>
<dbReference type="AlphaFoldDB" id="A0A091BX40"/>
<keyword evidence="2" id="KW-0813">Transport</keyword>